<dbReference type="AlphaFoldDB" id="A0A166RMR9"/>
<dbReference type="Pfam" id="PF24800">
    <property type="entry name" value="DUF7702"/>
    <property type="match status" value="1"/>
</dbReference>
<gene>
    <name evidence="3" type="ORF">FIBSPDRAFT_817331</name>
</gene>
<evidence type="ECO:0000259" key="2">
    <source>
        <dbReference type="Pfam" id="PF24800"/>
    </source>
</evidence>
<sequence length="291" mass="31570">MAKGTLDDFGKIGVAVAVLYIPVLITAIFLVCRHGFKRDAGWIFLVIFSVVRIAGGGTMVAAELIRPLNKNIYEVALILEGLGLQPLLMTTLGFMRTIGKGSFGDSPKATQMWRLLTLLSTVALALVVYGGVNSTSTDASTLSESNKFRHIGSFLFLALYLLLLAVHVFAWMRSSTLMRNRRTLLKAISLAMPFIGVRCAYGLLNSFSGSLLNTTGAPNTSALHRFNMVTGSWEIYLVMSVIMEACACLIYVVAGTRVPINEDFVGAKNNGDNYGMYGGSTPARYIAPYRA</sequence>
<feature type="transmembrane region" description="Helical" evidence="1">
    <location>
        <begin position="71"/>
        <end position="94"/>
    </location>
</feature>
<feature type="transmembrane region" description="Helical" evidence="1">
    <location>
        <begin position="235"/>
        <end position="254"/>
    </location>
</feature>
<evidence type="ECO:0000313" key="3">
    <source>
        <dbReference type="EMBL" id="KZP28441.1"/>
    </source>
</evidence>
<dbReference type="STRING" id="436010.A0A166RMR9"/>
<organism evidence="3">
    <name type="scientific">Athelia psychrophila</name>
    <dbReference type="NCBI Taxonomy" id="1759441"/>
    <lineage>
        <taxon>Eukaryota</taxon>
        <taxon>Fungi</taxon>
        <taxon>Dikarya</taxon>
        <taxon>Basidiomycota</taxon>
        <taxon>Agaricomycotina</taxon>
        <taxon>Agaricomycetes</taxon>
        <taxon>Agaricomycetidae</taxon>
        <taxon>Atheliales</taxon>
        <taxon>Atheliaceae</taxon>
        <taxon>Athelia</taxon>
    </lineage>
</organism>
<feature type="domain" description="DUF7702" evidence="2">
    <location>
        <begin position="10"/>
        <end position="256"/>
    </location>
</feature>
<feature type="transmembrane region" description="Helical" evidence="1">
    <location>
        <begin position="152"/>
        <end position="172"/>
    </location>
</feature>
<feature type="transmembrane region" description="Helical" evidence="1">
    <location>
        <begin position="115"/>
        <end position="132"/>
    </location>
</feature>
<accession>A0A166RMR9</accession>
<feature type="transmembrane region" description="Helical" evidence="1">
    <location>
        <begin position="43"/>
        <end position="65"/>
    </location>
</feature>
<evidence type="ECO:0000256" key="1">
    <source>
        <dbReference type="SAM" id="Phobius"/>
    </source>
</evidence>
<reference evidence="3" key="1">
    <citation type="journal article" date="2016" name="Mol. Biol. Evol.">
        <title>Comparative Genomics of Early-Diverging Mushroom-Forming Fungi Provides Insights into the Origins of Lignocellulose Decay Capabilities.</title>
        <authorList>
            <person name="Nagy L.G."/>
            <person name="Riley R."/>
            <person name="Tritt A."/>
            <person name="Adam C."/>
            <person name="Daum C."/>
            <person name="Floudas D."/>
            <person name="Sun H."/>
            <person name="Yadav J.S."/>
            <person name="Pangilinan J."/>
            <person name="Larsson K.H."/>
            <person name="Matsuura K."/>
            <person name="Barry K."/>
            <person name="Labutti K."/>
            <person name="Kuo R."/>
            <person name="Ohm R.A."/>
            <person name="Bhattacharya S.S."/>
            <person name="Shirouzu T."/>
            <person name="Yoshinaga Y."/>
            <person name="Martin F.M."/>
            <person name="Grigoriev I.V."/>
            <person name="Hibbett D.S."/>
        </authorList>
    </citation>
    <scope>NUCLEOTIDE SEQUENCE [LARGE SCALE GENOMIC DNA]</scope>
    <source>
        <strain evidence="3">CBS 109695</strain>
    </source>
</reference>
<name>A0A166RMR9_9AGAM</name>
<protein>
    <recommendedName>
        <fullName evidence="2">DUF7702 domain-containing protein</fullName>
    </recommendedName>
</protein>
<dbReference type="InterPro" id="IPR056119">
    <property type="entry name" value="DUF7702"/>
</dbReference>
<keyword evidence="1" id="KW-0472">Membrane</keyword>
<keyword evidence="1" id="KW-1133">Transmembrane helix</keyword>
<feature type="transmembrane region" description="Helical" evidence="1">
    <location>
        <begin position="184"/>
        <end position="204"/>
    </location>
</feature>
<feature type="transmembrane region" description="Helical" evidence="1">
    <location>
        <begin position="12"/>
        <end position="31"/>
    </location>
</feature>
<keyword evidence="1" id="KW-0812">Transmembrane</keyword>
<dbReference type="EMBL" id="KV417503">
    <property type="protein sequence ID" value="KZP28441.1"/>
    <property type="molecule type" value="Genomic_DNA"/>
</dbReference>
<dbReference type="OrthoDB" id="2560628at2759"/>
<proteinExistence type="predicted"/>
<dbReference type="PANTHER" id="PTHR42109:SF2">
    <property type="entry name" value="INTEGRAL MEMBRANE PROTEIN"/>
    <property type="match status" value="1"/>
</dbReference>
<dbReference type="PANTHER" id="PTHR42109">
    <property type="entry name" value="UNPLACED GENOMIC SCAFFOLD UM_SCAF_CONTIG_1.265, WHOLE GENOME SHOTGUN SEQUENCE"/>
    <property type="match status" value="1"/>
</dbReference>